<feature type="domain" description="Transposase IS116/IS110/IS902 C-terminal" evidence="3">
    <location>
        <begin position="282"/>
        <end position="365"/>
    </location>
</feature>
<proteinExistence type="predicted"/>
<name>D1PI68_9FIRM</name>
<dbReference type="eggNOG" id="COG3547">
    <property type="taxonomic scope" value="Bacteria"/>
</dbReference>
<feature type="coiled-coil region" evidence="1">
    <location>
        <begin position="250"/>
        <end position="277"/>
    </location>
</feature>
<reference evidence="4" key="1">
    <citation type="submission" date="2009-12" db="EMBL/GenBank/DDBJ databases">
        <authorList>
            <person name="Weinstock G."/>
            <person name="Sodergren E."/>
            <person name="Clifton S."/>
            <person name="Fulton L."/>
            <person name="Fulton B."/>
            <person name="Courtney L."/>
            <person name="Fronick C."/>
            <person name="Harrison M."/>
            <person name="Strong C."/>
            <person name="Farmer C."/>
            <person name="Delahaunty K."/>
            <person name="Markovic C."/>
            <person name="Hall O."/>
            <person name="Minx P."/>
            <person name="Tomlinson C."/>
            <person name="Mitreva M."/>
            <person name="Nelson J."/>
            <person name="Hou S."/>
            <person name="Wollam A."/>
            <person name="Pepin K.H."/>
            <person name="Johnson M."/>
            <person name="Bhonagiri V."/>
            <person name="Nash W.E."/>
            <person name="Warren W."/>
            <person name="Chinwalla A."/>
            <person name="Mardis E.R."/>
            <person name="Wilson R.K."/>
        </authorList>
    </citation>
    <scope>NUCLEOTIDE SEQUENCE [LARGE SCALE GENOMIC DNA]</scope>
    <source>
        <strain evidence="4">DSM 15176</strain>
    </source>
</reference>
<dbReference type="AlphaFoldDB" id="D1PI68"/>
<dbReference type="GO" id="GO:0003677">
    <property type="term" value="F:DNA binding"/>
    <property type="evidence" value="ECO:0007669"/>
    <property type="project" value="InterPro"/>
</dbReference>
<evidence type="ECO:0000259" key="2">
    <source>
        <dbReference type="Pfam" id="PF01548"/>
    </source>
</evidence>
<dbReference type="InterPro" id="IPR003346">
    <property type="entry name" value="Transposase_20"/>
</dbReference>
<dbReference type="Pfam" id="PF01548">
    <property type="entry name" value="DEDD_Tnp_IS110"/>
    <property type="match status" value="1"/>
</dbReference>
<protein>
    <submittedName>
        <fullName evidence="4">Transposase</fullName>
    </submittedName>
</protein>
<dbReference type="PANTHER" id="PTHR33055:SF15">
    <property type="entry name" value="TRANSPOSASE-RELATED"/>
    <property type="match status" value="1"/>
</dbReference>
<evidence type="ECO:0000313" key="5">
    <source>
        <dbReference type="Proteomes" id="UP000003438"/>
    </source>
</evidence>
<evidence type="ECO:0000256" key="1">
    <source>
        <dbReference type="SAM" id="Coils"/>
    </source>
</evidence>
<dbReference type="Pfam" id="PF02371">
    <property type="entry name" value="Transposase_20"/>
    <property type="match status" value="1"/>
</dbReference>
<dbReference type="GO" id="GO:0004803">
    <property type="term" value="F:transposase activity"/>
    <property type="evidence" value="ECO:0007669"/>
    <property type="project" value="InterPro"/>
</dbReference>
<evidence type="ECO:0000313" key="4">
    <source>
        <dbReference type="EMBL" id="EFB77623.1"/>
    </source>
</evidence>
<comment type="caution">
    <text evidence="4">The sequence shown here is derived from an EMBL/GenBank/DDBJ whole genome shotgun (WGS) entry which is preliminary data.</text>
</comment>
<dbReference type="Proteomes" id="UP000003438">
    <property type="component" value="Unassembled WGS sequence"/>
</dbReference>
<dbReference type="InterPro" id="IPR002525">
    <property type="entry name" value="Transp_IS110-like_N"/>
</dbReference>
<organism evidence="4 5">
    <name type="scientific">Subdoligranulum variabile DSM 15176</name>
    <dbReference type="NCBI Taxonomy" id="411471"/>
    <lineage>
        <taxon>Bacteria</taxon>
        <taxon>Bacillati</taxon>
        <taxon>Bacillota</taxon>
        <taxon>Clostridia</taxon>
        <taxon>Eubacteriales</taxon>
        <taxon>Oscillospiraceae</taxon>
        <taxon>Subdoligranulum</taxon>
    </lineage>
</organism>
<dbReference type="NCBIfam" id="NF033542">
    <property type="entry name" value="transpos_IS110"/>
    <property type="match status" value="1"/>
</dbReference>
<dbReference type="PANTHER" id="PTHR33055">
    <property type="entry name" value="TRANSPOSASE FOR INSERTION SEQUENCE ELEMENT IS1111A"/>
    <property type="match status" value="1"/>
</dbReference>
<sequence>MQHHIFSLEVFVMVVSVGIDVSKNKHDCFIVSSEGEVLADVFTIPNNMDGFYALLEKIRACTTPQDKIKVGLEATGHYSYNILGFLLDNGLATYVLNPLRTNLYRKSLSLRKTKTDRVDARTIAAMLLSDVGLKPYTNTAYHNEELKSLTRYRFDKVKERAKLKSSISRLVCILFPELEKLVSSLHLATVYALLEEFPGSKQIAKAHLTRLKTLLGNASKGRYGRDMAVTIRSAAQNSVGSCMPAKSLELQHTIRLIRELDAEIAEIEAEIETMMDKIQSPITTIPGMGFRMAAMILAEIGDFSRFESPDKLLAYAGMSPSTYQSGQLKNCYPHMEKRGSRYLRYALYNAAKYVCHWDPTFAAYLAKKRDEGKHYNVALSHATKKLVRLLFALERSRQPYCSLAA</sequence>
<dbReference type="InterPro" id="IPR047650">
    <property type="entry name" value="Transpos_IS110"/>
</dbReference>
<feature type="domain" description="Transposase IS110-like N-terminal" evidence="2">
    <location>
        <begin position="17"/>
        <end position="176"/>
    </location>
</feature>
<evidence type="ECO:0000259" key="3">
    <source>
        <dbReference type="Pfam" id="PF02371"/>
    </source>
</evidence>
<dbReference type="EMBL" id="ACBY02000004">
    <property type="protein sequence ID" value="EFB77623.1"/>
    <property type="molecule type" value="Genomic_DNA"/>
</dbReference>
<keyword evidence="5" id="KW-1185">Reference proteome</keyword>
<dbReference type="GO" id="GO:0006313">
    <property type="term" value="P:DNA transposition"/>
    <property type="evidence" value="ECO:0007669"/>
    <property type="project" value="InterPro"/>
</dbReference>
<accession>D1PI68</accession>
<dbReference type="STRING" id="411471.SUBVAR_04033"/>
<gene>
    <name evidence="4" type="ORF">SUBVAR_04033</name>
</gene>
<dbReference type="HOGENOM" id="CLU_036902_4_8_9"/>
<keyword evidence="1" id="KW-0175">Coiled coil</keyword>